<reference evidence="1 2" key="1">
    <citation type="submission" date="2015-11" db="EMBL/GenBank/DDBJ databases">
        <title>Genome sequences of Lysobacter enzymogenes strain C3 and Lysobacter antibioticus ATCC 29479.</title>
        <authorList>
            <person name="Kobayashi D.Y."/>
        </authorList>
    </citation>
    <scope>NUCLEOTIDE SEQUENCE [LARGE SCALE GENOMIC DNA]</scope>
    <source>
        <strain evidence="1 2">C3</strain>
    </source>
</reference>
<proteinExistence type="predicted"/>
<organism evidence="1 2">
    <name type="scientific">Lysobacter enzymogenes</name>
    <dbReference type="NCBI Taxonomy" id="69"/>
    <lineage>
        <taxon>Bacteria</taxon>
        <taxon>Pseudomonadati</taxon>
        <taxon>Pseudomonadota</taxon>
        <taxon>Gammaproteobacteria</taxon>
        <taxon>Lysobacterales</taxon>
        <taxon>Lysobacteraceae</taxon>
        <taxon>Lysobacter</taxon>
    </lineage>
</organism>
<name>A0A0S2DG46_LYSEN</name>
<dbReference type="AlphaFoldDB" id="A0A0S2DG46"/>
<protein>
    <submittedName>
        <fullName evidence="1">Uncharacterized protein</fullName>
    </submittedName>
</protein>
<dbReference type="PATRIC" id="fig|69.6.peg.2221"/>
<dbReference type="KEGG" id="lez:GLE_2256"/>
<evidence type="ECO:0000313" key="2">
    <source>
        <dbReference type="Proteomes" id="UP000061569"/>
    </source>
</evidence>
<sequence>MPPCCASAAMAGQLPLRQPALRACLRLSLADAERNFRVCWPGMCALRVHSRRTASCHSWIAKYCAPVSRLPMGFRKRE</sequence>
<accession>A0A0S2DG46</accession>
<dbReference type="EMBL" id="CP013140">
    <property type="protein sequence ID" value="ALN57605.1"/>
    <property type="molecule type" value="Genomic_DNA"/>
</dbReference>
<dbReference type="Proteomes" id="UP000061569">
    <property type="component" value="Chromosome"/>
</dbReference>
<gene>
    <name evidence="1" type="ORF">GLE_2256</name>
</gene>
<evidence type="ECO:0000313" key="1">
    <source>
        <dbReference type="EMBL" id="ALN57605.1"/>
    </source>
</evidence>